<dbReference type="Proteomes" id="UP000257039">
    <property type="component" value="Unassembled WGS sequence"/>
</dbReference>
<keyword evidence="3" id="KW-1185">Reference proteome</keyword>
<organism evidence="2 3">
    <name type="scientific">Zooshikella ganghwensis</name>
    <dbReference type="NCBI Taxonomy" id="202772"/>
    <lineage>
        <taxon>Bacteria</taxon>
        <taxon>Pseudomonadati</taxon>
        <taxon>Pseudomonadota</taxon>
        <taxon>Gammaproteobacteria</taxon>
        <taxon>Oceanospirillales</taxon>
        <taxon>Zooshikellaceae</taxon>
        <taxon>Zooshikella</taxon>
    </lineage>
</organism>
<gene>
    <name evidence="2" type="ORF">B9G39_10795</name>
</gene>
<feature type="domain" description="Solute-binding protein family 3/N-terminal" evidence="1">
    <location>
        <begin position="23"/>
        <end position="98"/>
    </location>
</feature>
<dbReference type="SUPFAM" id="SSF53850">
    <property type="entry name" value="Periplasmic binding protein-like II"/>
    <property type="match status" value="1"/>
</dbReference>
<proteinExistence type="predicted"/>
<comment type="caution">
    <text evidence="2">The sequence shown here is derived from an EMBL/GenBank/DDBJ whole genome shotgun (WGS) entry which is preliminary data.</text>
</comment>
<dbReference type="InterPro" id="IPR001638">
    <property type="entry name" value="Solute-binding_3/MltF_N"/>
</dbReference>
<dbReference type="RefSeq" id="WP_094787129.1">
    <property type="nucleotide sequence ID" value="NZ_NDXW01000001.1"/>
</dbReference>
<sequence>MNKIFLLFIGILLSGNLLADKKINICTDNNFWYPFTLVKEDVPAGIHVDIIGKALNNLGYQPNFKALPWKRCLDQAKQGEFDAVATASYNDERASFMYYPDDATSASKSSHRVMQVEYVVVTSASNDYEFDGNLQSLPAPIRAPRGYSIAEDLKKEGLDVDDKASGDENNIKKLLRNNKGSVVTIPEVVNMLSKQPTYSGKLKISSKPIKSKSYFIPFSKASNIAREEQQAIWNEIAKVRDDADFMSNTASKY</sequence>
<dbReference type="AlphaFoldDB" id="A0A4P9VPE0"/>
<dbReference type="EMBL" id="NDXW01000001">
    <property type="protein sequence ID" value="RDH43892.1"/>
    <property type="molecule type" value="Genomic_DNA"/>
</dbReference>
<accession>A0A4P9VPE0</accession>
<evidence type="ECO:0000313" key="3">
    <source>
        <dbReference type="Proteomes" id="UP000257039"/>
    </source>
</evidence>
<protein>
    <submittedName>
        <fullName evidence="2">Amino acid ABC transporter substrate-binding protein</fullName>
    </submittedName>
</protein>
<reference evidence="2 3" key="1">
    <citation type="submission" date="2017-04" db="EMBL/GenBank/DDBJ databases">
        <title>Draft genome sequence of Zooshikella ganghwensis VG4 isolated from Red Sea sediments.</title>
        <authorList>
            <person name="Rehman Z."/>
            <person name="Alam I."/>
            <person name="Kamau A."/>
            <person name="Bajic V."/>
            <person name="Leiknes T."/>
        </authorList>
    </citation>
    <scope>NUCLEOTIDE SEQUENCE [LARGE SCALE GENOMIC DNA]</scope>
    <source>
        <strain evidence="2 3">VG4</strain>
    </source>
</reference>
<dbReference type="Gene3D" id="3.40.190.10">
    <property type="entry name" value="Periplasmic binding protein-like II"/>
    <property type="match status" value="2"/>
</dbReference>
<dbReference type="Pfam" id="PF00497">
    <property type="entry name" value="SBP_bac_3"/>
    <property type="match status" value="1"/>
</dbReference>
<evidence type="ECO:0000259" key="1">
    <source>
        <dbReference type="Pfam" id="PF00497"/>
    </source>
</evidence>
<evidence type="ECO:0000313" key="2">
    <source>
        <dbReference type="EMBL" id="RDH43892.1"/>
    </source>
</evidence>
<name>A0A4P9VPE0_9GAMM</name>